<comment type="caution">
    <text evidence="2">The sequence shown here is derived from an EMBL/GenBank/DDBJ whole genome shotgun (WGS) entry which is preliminary data.</text>
</comment>
<accession>A0A9P3GLU8</accession>
<feature type="compositionally biased region" description="Basic and acidic residues" evidence="1">
    <location>
        <begin position="1"/>
        <end position="10"/>
    </location>
</feature>
<gene>
    <name evidence="2" type="ORF">PsYK624_139360</name>
</gene>
<evidence type="ECO:0000313" key="2">
    <source>
        <dbReference type="EMBL" id="GJE97715.1"/>
    </source>
</evidence>
<reference evidence="2 3" key="1">
    <citation type="submission" date="2021-08" db="EMBL/GenBank/DDBJ databases">
        <title>Draft Genome Sequence of Phanerochaete sordida strain YK-624.</title>
        <authorList>
            <person name="Mori T."/>
            <person name="Dohra H."/>
            <person name="Suzuki T."/>
            <person name="Kawagishi H."/>
            <person name="Hirai H."/>
        </authorList>
    </citation>
    <scope>NUCLEOTIDE SEQUENCE [LARGE SCALE GENOMIC DNA]</scope>
    <source>
        <strain evidence="2 3">YK-624</strain>
    </source>
</reference>
<dbReference type="Proteomes" id="UP000703269">
    <property type="component" value="Unassembled WGS sequence"/>
</dbReference>
<dbReference type="AlphaFoldDB" id="A0A9P3GLU8"/>
<dbReference type="EMBL" id="BPQB01000076">
    <property type="protein sequence ID" value="GJE97715.1"/>
    <property type="molecule type" value="Genomic_DNA"/>
</dbReference>
<proteinExistence type="predicted"/>
<evidence type="ECO:0000256" key="1">
    <source>
        <dbReference type="SAM" id="MobiDB-lite"/>
    </source>
</evidence>
<evidence type="ECO:0000313" key="3">
    <source>
        <dbReference type="Proteomes" id="UP000703269"/>
    </source>
</evidence>
<organism evidence="2 3">
    <name type="scientific">Phanerochaete sordida</name>
    <dbReference type="NCBI Taxonomy" id="48140"/>
    <lineage>
        <taxon>Eukaryota</taxon>
        <taxon>Fungi</taxon>
        <taxon>Dikarya</taxon>
        <taxon>Basidiomycota</taxon>
        <taxon>Agaricomycotina</taxon>
        <taxon>Agaricomycetes</taxon>
        <taxon>Polyporales</taxon>
        <taxon>Phanerochaetaceae</taxon>
        <taxon>Phanerochaete</taxon>
    </lineage>
</organism>
<name>A0A9P3GLU8_9APHY</name>
<sequence length="142" mass="16365">MEARRKDRGCARHRGQCADTSRGRDPPTFIFISEGSDRRAPAPLRRRRAHHMMEARRRAAPTARDRWSFVSLDPSIQLGGFILHLLRTASKFLDRLERASLPRSHLLPARMCCSWWGRGYQFVIPFHFEGMDAQQSSSFVLG</sequence>
<keyword evidence="3" id="KW-1185">Reference proteome</keyword>
<protein>
    <submittedName>
        <fullName evidence="2">Uncharacterized protein</fullName>
    </submittedName>
</protein>
<feature type="region of interest" description="Disordered" evidence="1">
    <location>
        <begin position="1"/>
        <end position="57"/>
    </location>
</feature>